<evidence type="ECO:0000313" key="2">
    <source>
        <dbReference type="Proteomes" id="UP000250235"/>
    </source>
</evidence>
<proteinExistence type="predicted"/>
<evidence type="ECO:0000313" key="1">
    <source>
        <dbReference type="EMBL" id="KZV25591.1"/>
    </source>
</evidence>
<dbReference type="EMBL" id="KV011853">
    <property type="protein sequence ID" value="KZV25591.1"/>
    <property type="molecule type" value="Genomic_DNA"/>
</dbReference>
<dbReference type="Proteomes" id="UP000250235">
    <property type="component" value="Unassembled WGS sequence"/>
</dbReference>
<reference evidence="1 2" key="1">
    <citation type="journal article" date="2015" name="Proc. Natl. Acad. Sci. U.S.A.">
        <title>The resurrection genome of Boea hygrometrica: A blueprint for survival of dehydration.</title>
        <authorList>
            <person name="Xiao L."/>
            <person name="Yang G."/>
            <person name="Zhang L."/>
            <person name="Yang X."/>
            <person name="Zhao S."/>
            <person name="Ji Z."/>
            <person name="Zhou Q."/>
            <person name="Hu M."/>
            <person name="Wang Y."/>
            <person name="Chen M."/>
            <person name="Xu Y."/>
            <person name="Jin H."/>
            <person name="Xiao X."/>
            <person name="Hu G."/>
            <person name="Bao F."/>
            <person name="Hu Y."/>
            <person name="Wan P."/>
            <person name="Li L."/>
            <person name="Deng X."/>
            <person name="Kuang T."/>
            <person name="Xiang C."/>
            <person name="Zhu J.K."/>
            <person name="Oliver M.J."/>
            <person name="He Y."/>
        </authorList>
    </citation>
    <scope>NUCLEOTIDE SEQUENCE [LARGE SCALE GENOMIC DNA]</scope>
    <source>
        <strain evidence="2">cv. XS01</strain>
    </source>
</reference>
<sequence length="616" mass="69775">MASSLIANALQVNFDSVLGIPDNDGMVKMFRALESTGLRGFLGCPSVLYEKELEQFFDTAFVKDNEILCRIHGKFVAITEDRFACVFELPTEGLTDLSEVPRNLVFDARSLFSKSGEPHLRTLSTRLLSMMRDGAENEISRNMASVTASKQFLKEPLRSGEDDDMSGVEQLGKIIDTEEDTVKNKETDIKLVEIETEKEIDPEPVENVGQIVEKLDDSEDTGHLSKALTLTKKSSPSDEDSMYIDDILKRIPEDMMLPLRRLAVLKSVKDIAAKEEKLLTWPETDSVQVALQRRLYIVAKYRELLLQKFLEAHRDNFRSGQPWSTMALHIIEMLSNAHQISLAKTLIKFDGVWTPIEGPDWWYCMCNPSCFHKKQLLPQREYVSDLDPICVFIEPVQGLEFPPPMVKTWGWFRVCTNILQFNLLGHLQPVGTINLCTAIGPKGLDVDRTVADSEWHWSSQELPLIKDDHLEKALAEAHTQQDQAIRGLIKIVRQEVQTQKAALSIEMIEFKKAVRAQNAILTTDLADIRKEVQDQKAALSNDIMEFRVQAQENFNTLTTQLLNLLITLTEVVMPKRGKVVTTLLLKIEVNLDLEMVVVVVAEVNLQEEEEAVVLDK</sequence>
<name>A0A2Z7AUJ6_9LAMI</name>
<gene>
    <name evidence="1" type="ORF">F511_20945</name>
</gene>
<protein>
    <submittedName>
        <fullName evidence="1">Splicing factor 3B subunit 1-like</fullName>
    </submittedName>
</protein>
<organism evidence="1 2">
    <name type="scientific">Dorcoceras hygrometricum</name>
    <dbReference type="NCBI Taxonomy" id="472368"/>
    <lineage>
        <taxon>Eukaryota</taxon>
        <taxon>Viridiplantae</taxon>
        <taxon>Streptophyta</taxon>
        <taxon>Embryophyta</taxon>
        <taxon>Tracheophyta</taxon>
        <taxon>Spermatophyta</taxon>
        <taxon>Magnoliopsida</taxon>
        <taxon>eudicotyledons</taxon>
        <taxon>Gunneridae</taxon>
        <taxon>Pentapetalae</taxon>
        <taxon>asterids</taxon>
        <taxon>lamiids</taxon>
        <taxon>Lamiales</taxon>
        <taxon>Gesneriaceae</taxon>
        <taxon>Didymocarpoideae</taxon>
        <taxon>Trichosporeae</taxon>
        <taxon>Loxocarpinae</taxon>
        <taxon>Dorcoceras</taxon>
    </lineage>
</organism>
<accession>A0A2Z7AUJ6</accession>
<keyword evidence="2" id="KW-1185">Reference proteome</keyword>
<dbReference type="AlphaFoldDB" id="A0A2Z7AUJ6"/>